<sequence length="532" mass="57757">MSQYSIQQTLGNASAVAVSPINADATLTAGITLNSSLWAGVGVFNRGKPFTVLTINKSNLLDVLGEPLKPSAGPQFEPLRHVYEAVEQTSGYVVRVVPDDAKFPVITFDEKMTPAYNALPFGSEVELDSGELFGIYVDDGDPCVSPTRELSFSLTEPDGAGNQRFILKLTQTSSLGVVNTLETHTVSLAEEAKDDMGRLCYLPTALEARSRYLRAVVNNELAGSVTLKEKKDLKDLRFTGGTNGDQSKITTQAYLRAVKALDNAPVMYTAVLGLGCYDNAAITALGDICSDRLIDGFFDVKPTLTYAEALKAVEDTGLLGADHVSCCVYHFPFTCKDKWTQSRIAFGLSGAAYAAKARGVKKNADVGGWHYSPAGEERAVISRASIQPLYPEDAPDEEKMVTGRLNKVAVSTTGQMIIDDALTCCTQNNYLRFQHVPSLMNAISRFFVQLARQLKHNPDGITEKGLQKGMTKLLERFVAAGALVTPRDPDSDGTEPYVLKVTQADFDEWQIEWACCPTGVARRIQGVPVLIK</sequence>
<protein>
    <recommendedName>
        <fullName evidence="2">Phage tail protein</fullName>
    </recommendedName>
</protein>
<reference evidence="1" key="1">
    <citation type="submission" date="2019-01" db="EMBL/GenBank/DDBJ databases">
        <title>Whole genome sequencing of Salmonella enterica.</title>
        <authorList>
            <person name="Cao G."/>
        </authorList>
    </citation>
    <scope>NUCLEOTIDE SEQUENCE [LARGE SCALE GENOMIC DNA]</scope>
    <source>
        <strain evidence="1">CFSAN074594</strain>
    </source>
</reference>
<accession>A0A4V1MBC5</accession>
<proteinExistence type="predicted"/>
<name>A0A4V1MBC5_SALER</name>
<organism evidence="1">
    <name type="scientific">Salmonella enterica</name>
    <name type="common">Salmonella choleraesuis</name>
    <dbReference type="NCBI Taxonomy" id="28901"/>
    <lineage>
        <taxon>Bacteria</taxon>
        <taxon>Pseudomonadati</taxon>
        <taxon>Pseudomonadota</taxon>
        <taxon>Gammaproteobacteria</taxon>
        <taxon>Enterobacterales</taxon>
        <taxon>Enterobacteriaceae</taxon>
        <taxon>Salmonella</taxon>
    </lineage>
</organism>
<gene>
    <name evidence="1" type="ORF">EKD96_24730</name>
</gene>
<evidence type="ECO:0000313" key="1">
    <source>
        <dbReference type="EMBL" id="RXL14274.1"/>
    </source>
</evidence>
<dbReference type="EMBL" id="SDIQ01000072">
    <property type="protein sequence ID" value="RXL14274.1"/>
    <property type="molecule type" value="Genomic_DNA"/>
</dbReference>
<dbReference type="RefSeq" id="WP_000085159.1">
    <property type="nucleotide sequence ID" value="NZ_MXLS01000035.1"/>
</dbReference>
<dbReference type="AlphaFoldDB" id="A0A4V1MBC5"/>
<dbReference type="Proteomes" id="UP000839536">
    <property type="component" value="Unassembled WGS sequence"/>
</dbReference>
<comment type="caution">
    <text evidence="1">The sequence shown here is derived from an EMBL/GenBank/DDBJ whole genome shotgun (WGS) entry which is preliminary data.</text>
</comment>
<evidence type="ECO:0008006" key="2">
    <source>
        <dbReference type="Google" id="ProtNLM"/>
    </source>
</evidence>